<organism evidence="1 2">
    <name type="scientific">Kipferlia bialata</name>
    <dbReference type="NCBI Taxonomy" id="797122"/>
    <lineage>
        <taxon>Eukaryota</taxon>
        <taxon>Metamonada</taxon>
        <taxon>Carpediemonas-like organisms</taxon>
        <taxon>Kipferlia</taxon>
    </lineage>
</organism>
<proteinExistence type="predicted"/>
<keyword evidence="2" id="KW-1185">Reference proteome</keyword>
<accession>A0A9K3D310</accession>
<gene>
    <name evidence="1" type="ORF">KIPB_010421</name>
</gene>
<reference evidence="1 2" key="1">
    <citation type="journal article" date="2018" name="PLoS ONE">
        <title>The draft genome of Kipferlia bialata reveals reductive genome evolution in fornicate parasites.</title>
        <authorList>
            <person name="Tanifuji G."/>
            <person name="Takabayashi S."/>
            <person name="Kume K."/>
            <person name="Takagi M."/>
            <person name="Nakayama T."/>
            <person name="Kamikawa R."/>
            <person name="Inagaki Y."/>
            <person name="Hashimoto T."/>
        </authorList>
    </citation>
    <scope>NUCLEOTIDE SEQUENCE [LARGE SCALE GENOMIC DNA]</scope>
    <source>
        <strain evidence="1">NY0173</strain>
    </source>
</reference>
<evidence type="ECO:0000313" key="1">
    <source>
        <dbReference type="EMBL" id="GIQ88218.1"/>
    </source>
</evidence>
<name>A0A9K3D310_9EUKA</name>
<dbReference type="EMBL" id="BDIP01003872">
    <property type="protein sequence ID" value="GIQ88218.1"/>
    <property type="molecule type" value="Genomic_DNA"/>
</dbReference>
<comment type="caution">
    <text evidence="1">The sequence shown here is derived from an EMBL/GenBank/DDBJ whole genome shotgun (WGS) entry which is preliminary data.</text>
</comment>
<sequence length="316" mass="34551">MSGSDTGVPASPFDRIKTYKDVQGQILREGQLLVKFLTTNVQKTFWLALVSPKATRCDSAGLVLFANSVTSLKQKEQAVVAVGDPSSLDRCAPEAVVRFKYLVSDVVELADPIPSKTQDMKTSVTFTDPAVEGGETQFILKGKEVKEWTVAIRFCMWFSDTPSIPYCRLGHGYDAVYQCLPTVDADLSVLGRACCASAKERDRSLHMGPKEAFDSRLDAYETHTEGLDVYRELLTEPELVIIAMLLRQLPGVVHIAELVDVGCIGVVGDVSWLQVIDCIEMAGFAGTLISFKPPQSLPGFEIDALADMHFAMSASF</sequence>
<protein>
    <submittedName>
        <fullName evidence="1">Uncharacterized protein</fullName>
    </submittedName>
</protein>
<dbReference type="AlphaFoldDB" id="A0A9K3D310"/>
<dbReference type="Proteomes" id="UP000265618">
    <property type="component" value="Unassembled WGS sequence"/>
</dbReference>
<evidence type="ECO:0000313" key="2">
    <source>
        <dbReference type="Proteomes" id="UP000265618"/>
    </source>
</evidence>